<feature type="domain" description="Teneurin-1-4-like galactose-binding" evidence="4">
    <location>
        <begin position="394"/>
        <end position="440"/>
    </location>
</feature>
<dbReference type="EMBL" id="VXIV02002202">
    <property type="protein sequence ID" value="KAF6026824.1"/>
    <property type="molecule type" value="Genomic_DNA"/>
</dbReference>
<keyword evidence="2" id="KW-0812">Transmembrane</keyword>
<gene>
    <name evidence="5" type="ORF">EB796_014869</name>
</gene>
<keyword evidence="2" id="KW-0472">Membrane</keyword>
<evidence type="ECO:0000256" key="3">
    <source>
        <dbReference type="SAM" id="SignalP"/>
    </source>
</evidence>
<dbReference type="Proteomes" id="UP000593567">
    <property type="component" value="Unassembled WGS sequence"/>
</dbReference>
<keyword evidence="6" id="KW-1185">Reference proteome</keyword>
<feature type="compositionally biased region" description="Pro residues" evidence="1">
    <location>
        <begin position="296"/>
        <end position="307"/>
    </location>
</feature>
<comment type="caution">
    <text evidence="5">The sequence shown here is derived from an EMBL/GenBank/DDBJ whole genome shotgun (WGS) entry which is preliminary data.</text>
</comment>
<feature type="region of interest" description="Disordered" evidence="1">
    <location>
        <begin position="281"/>
        <end position="307"/>
    </location>
</feature>
<evidence type="ECO:0000259" key="4">
    <source>
        <dbReference type="Pfam" id="PF23093"/>
    </source>
</evidence>
<feature type="region of interest" description="Disordered" evidence="1">
    <location>
        <begin position="211"/>
        <end position="267"/>
    </location>
</feature>
<protein>
    <recommendedName>
        <fullName evidence="4">Teneurin-1-4-like galactose-binding domain-containing protein</fullName>
    </recommendedName>
</protein>
<keyword evidence="3" id="KW-0732">Signal</keyword>
<feature type="signal peptide" evidence="3">
    <location>
        <begin position="1"/>
        <end position="19"/>
    </location>
</feature>
<evidence type="ECO:0000256" key="1">
    <source>
        <dbReference type="SAM" id="MobiDB-lite"/>
    </source>
</evidence>
<feature type="region of interest" description="Disordered" evidence="1">
    <location>
        <begin position="378"/>
        <end position="399"/>
    </location>
</feature>
<evidence type="ECO:0000313" key="6">
    <source>
        <dbReference type="Proteomes" id="UP000593567"/>
    </source>
</evidence>
<proteinExistence type="predicted"/>
<evidence type="ECO:0000256" key="2">
    <source>
        <dbReference type="SAM" id="Phobius"/>
    </source>
</evidence>
<feature type="transmembrane region" description="Helical" evidence="2">
    <location>
        <begin position="344"/>
        <end position="370"/>
    </location>
</feature>
<accession>A0A7J7JMI3</accession>
<organism evidence="5 6">
    <name type="scientific">Bugula neritina</name>
    <name type="common">Brown bryozoan</name>
    <name type="synonym">Sertularia neritina</name>
    <dbReference type="NCBI Taxonomy" id="10212"/>
    <lineage>
        <taxon>Eukaryota</taxon>
        <taxon>Metazoa</taxon>
        <taxon>Spiralia</taxon>
        <taxon>Lophotrochozoa</taxon>
        <taxon>Bryozoa</taxon>
        <taxon>Gymnolaemata</taxon>
        <taxon>Cheilostomatida</taxon>
        <taxon>Flustrina</taxon>
        <taxon>Buguloidea</taxon>
        <taxon>Bugulidae</taxon>
        <taxon>Bugula</taxon>
    </lineage>
</organism>
<feature type="compositionally biased region" description="Polar residues" evidence="1">
    <location>
        <begin position="211"/>
        <end position="236"/>
    </location>
</feature>
<dbReference type="Pfam" id="PF23093">
    <property type="entry name" value="GBD_Tenm3"/>
    <property type="match status" value="1"/>
</dbReference>
<evidence type="ECO:0000313" key="5">
    <source>
        <dbReference type="EMBL" id="KAF6026824.1"/>
    </source>
</evidence>
<name>A0A7J7JMI3_BUGNE</name>
<feature type="compositionally biased region" description="Polar residues" evidence="1">
    <location>
        <begin position="378"/>
        <end position="389"/>
    </location>
</feature>
<dbReference type="InterPro" id="IPR057629">
    <property type="entry name" value="Teneurin1-4_GBD"/>
</dbReference>
<sequence length="476" mass="52066">MLLSRFVNILFWNIALLECLQPELNMTVDAADTRQFNIPPNIHTGFSHRGGAAVSSASSANCSCDHNVPSLFDTEQDPTRQWTLEYHSTSIPPSVQHPGSMHAPDSFTANTCRCCLDNQSHILPPTQSHQGSCCGSLGHTPVPFSHYHQNIPHSMTRSHNTSKYQSGSYEPPWDLVYPSLSQLGMVQPHANHSPYQHGLNMATSMAHSNISAHNSTSNNMSPSASHQSHYRASNSLRKGGSGLSPNKFSDTHRYPGESGAGGVVGNMGATNTLATTASHSYETPWDLGDRNQEDMFPPPSSPPPPPPEVLRRPLLHYDGAALAQANLVQQLPQKKPGRRRFCNWRCIGIFLIFSIVVLAGCVAAFTYLLVEKDNSTSTALQGASKQTGPATDGNIGDRHRSDIPPHDFVRVRFYIAKSQFYKFNLSINDDAYIGVYGESGLKLVEARIAVVLSNGLEFPELPGCTPHQVTNFLKID</sequence>
<reference evidence="5" key="1">
    <citation type="submission" date="2020-06" db="EMBL/GenBank/DDBJ databases">
        <title>Draft genome of Bugula neritina, a colonial animal packing powerful symbionts and potential medicines.</title>
        <authorList>
            <person name="Rayko M."/>
        </authorList>
    </citation>
    <scope>NUCLEOTIDE SEQUENCE [LARGE SCALE GENOMIC DNA]</scope>
    <source>
        <strain evidence="5">Kwan_BN1</strain>
    </source>
</reference>
<keyword evidence="2" id="KW-1133">Transmembrane helix</keyword>
<dbReference type="AlphaFoldDB" id="A0A7J7JMI3"/>
<feature type="chain" id="PRO_5029773765" description="Teneurin-1-4-like galactose-binding domain-containing protein" evidence="3">
    <location>
        <begin position="20"/>
        <end position="476"/>
    </location>
</feature>